<dbReference type="SUPFAM" id="SSF53474">
    <property type="entry name" value="alpha/beta-Hydrolases"/>
    <property type="match status" value="1"/>
</dbReference>
<sequence>MVEIKKTIKKYDNFEDTYKQGYIGLPKGFEGIKEPIFLTIKEFKKKFKSLKNKKKYPVLFYMHGSVGLAYGKKYKDAVLKENFIFFAPNSYKLKDRPTYKTPTKIQNYEQVHKVRVAEVFYNIKRLKEFDFLDLKNIFLMGSSEGALAAAQYKGKDFKGRIVAAYACENGYYSRDFKIGARKKDPFLNIIGTHDQYFGKYSPYEENNNNGHCAMALLEFKNAKVVLLPKTKHNVIENKYTIPEVVNFLKFHTSK</sequence>
<organism evidence="1 4">
    <name type="scientific">Malaciobacter marinus</name>
    <dbReference type="NCBI Taxonomy" id="505249"/>
    <lineage>
        <taxon>Bacteria</taxon>
        <taxon>Pseudomonadati</taxon>
        <taxon>Campylobacterota</taxon>
        <taxon>Epsilonproteobacteria</taxon>
        <taxon>Campylobacterales</taxon>
        <taxon>Arcobacteraceae</taxon>
        <taxon>Malaciobacter</taxon>
    </lineage>
</organism>
<reference evidence="3" key="1">
    <citation type="submission" date="2017-09" db="EMBL/GenBank/DDBJ databases">
        <title>Arcobacter canalis sp. nov., a new species isolated from a water canal contaminated with urban sewage.</title>
        <authorList>
            <person name="Perez-Cataluna A."/>
            <person name="Salas-Masso N."/>
            <person name="Figueras M.J."/>
        </authorList>
    </citation>
    <scope>NUCLEOTIDE SEQUENCE [LARGE SCALE GENOMIC DNA]</scope>
    <source>
        <strain evidence="3">CECT 7727</strain>
    </source>
</reference>
<accession>A0A1T5B7B1</accession>
<dbReference type="Proteomes" id="UP000264693">
    <property type="component" value="Chromosome"/>
</dbReference>
<evidence type="ECO:0000313" key="1">
    <source>
        <dbReference type="EMBL" id="AXX88151.1"/>
    </source>
</evidence>
<proteinExistence type="predicted"/>
<evidence type="ECO:0008006" key="5">
    <source>
        <dbReference type="Google" id="ProtNLM"/>
    </source>
</evidence>
<evidence type="ECO:0000313" key="3">
    <source>
        <dbReference type="Proteomes" id="UP000224740"/>
    </source>
</evidence>
<evidence type="ECO:0000313" key="2">
    <source>
        <dbReference type="EMBL" id="PHO16480.1"/>
    </source>
</evidence>
<name>A0A1T5B7B1_9BACT</name>
<keyword evidence="3" id="KW-1185">Reference proteome</keyword>
<dbReference type="Gene3D" id="3.40.50.1820">
    <property type="entry name" value="alpha/beta hydrolase"/>
    <property type="match status" value="1"/>
</dbReference>
<dbReference type="KEGG" id="amar:AMRN_2449"/>
<gene>
    <name evidence="1" type="ORF">AMRN_2449</name>
    <name evidence="2" type="ORF">CPH92_01560</name>
</gene>
<dbReference type="RefSeq" id="WP_079578000.1">
    <property type="nucleotide sequence ID" value="NZ_CP032101.1"/>
</dbReference>
<protein>
    <recommendedName>
        <fullName evidence="5">Dienelactone hydrolase domain-containing protein</fullName>
    </recommendedName>
</protein>
<dbReference type="InterPro" id="IPR029058">
    <property type="entry name" value="AB_hydrolase_fold"/>
</dbReference>
<evidence type="ECO:0000313" key="4">
    <source>
        <dbReference type="Proteomes" id="UP000264693"/>
    </source>
</evidence>
<dbReference type="EMBL" id="NXAO01000006">
    <property type="protein sequence ID" value="PHO16480.1"/>
    <property type="molecule type" value="Genomic_DNA"/>
</dbReference>
<dbReference type="AlphaFoldDB" id="A0A1T5B7B1"/>
<dbReference type="Proteomes" id="UP000224740">
    <property type="component" value="Unassembled WGS sequence"/>
</dbReference>
<reference evidence="2" key="2">
    <citation type="submission" date="2017-09" db="EMBL/GenBank/DDBJ databases">
        <authorList>
            <person name="Perez-Cataluna A."/>
            <person name="Figueras M.J."/>
            <person name="Salas-Masso N."/>
        </authorList>
    </citation>
    <scope>NUCLEOTIDE SEQUENCE</scope>
    <source>
        <strain evidence="2">CECT 7727</strain>
    </source>
</reference>
<dbReference type="EMBL" id="CP032101">
    <property type="protein sequence ID" value="AXX88151.1"/>
    <property type="molecule type" value="Genomic_DNA"/>
</dbReference>
<reference evidence="1 4" key="3">
    <citation type="submission" date="2018-08" db="EMBL/GenBank/DDBJ databases">
        <title>Complete genome of the Arcobacter marinus type strain JCM 15502.</title>
        <authorList>
            <person name="Miller W.G."/>
            <person name="Yee E."/>
            <person name="Huynh S."/>
            <person name="Parker C.T."/>
        </authorList>
    </citation>
    <scope>NUCLEOTIDE SEQUENCE [LARGE SCALE GENOMIC DNA]</scope>
    <source>
        <strain evidence="1 4">JCM 15502</strain>
    </source>
</reference>